<evidence type="ECO:0000256" key="2">
    <source>
        <dbReference type="ARBA" id="ARBA00022741"/>
    </source>
</evidence>
<dbReference type="Gene3D" id="2.40.50.140">
    <property type="entry name" value="Nucleic acid-binding proteins"/>
    <property type="match status" value="1"/>
</dbReference>
<dbReference type="SMART" id="SM00382">
    <property type="entry name" value="AAA"/>
    <property type="match status" value="1"/>
</dbReference>
<dbReference type="PANTHER" id="PTHR43875">
    <property type="entry name" value="MALTODEXTRIN IMPORT ATP-BINDING PROTEIN MSMX"/>
    <property type="match status" value="1"/>
</dbReference>
<dbReference type="InterPro" id="IPR027417">
    <property type="entry name" value="P-loop_NTPase"/>
</dbReference>
<dbReference type="InterPro" id="IPR008995">
    <property type="entry name" value="Mo/tungstate-bd_C_term_dom"/>
</dbReference>
<evidence type="ECO:0000256" key="4">
    <source>
        <dbReference type="SAM" id="Coils"/>
    </source>
</evidence>
<dbReference type="InterPro" id="IPR017871">
    <property type="entry name" value="ABC_transporter-like_CS"/>
</dbReference>
<dbReference type="SUPFAM" id="SSF50331">
    <property type="entry name" value="MOP-like"/>
    <property type="match status" value="1"/>
</dbReference>
<dbReference type="GO" id="GO:0016887">
    <property type="term" value="F:ATP hydrolysis activity"/>
    <property type="evidence" value="ECO:0007669"/>
    <property type="project" value="InterPro"/>
</dbReference>
<dbReference type="Proteomes" id="UP000027182">
    <property type="component" value="Chromosome"/>
</dbReference>
<dbReference type="Pfam" id="PF00005">
    <property type="entry name" value="ABC_tran"/>
    <property type="match status" value="2"/>
</dbReference>
<dbReference type="GO" id="GO:0005524">
    <property type="term" value="F:ATP binding"/>
    <property type="evidence" value="ECO:0007669"/>
    <property type="project" value="UniProtKB-KW"/>
</dbReference>
<gene>
    <name evidence="6" type="ORF">K668_02720</name>
</gene>
<dbReference type="SUPFAM" id="SSF52540">
    <property type="entry name" value="P-loop containing nucleoside triphosphate hydrolases"/>
    <property type="match status" value="1"/>
</dbReference>
<dbReference type="InterPro" id="IPR047641">
    <property type="entry name" value="ABC_transpr_MalK/UgpC-like"/>
</dbReference>
<proteinExistence type="predicted"/>
<reference evidence="6 7" key="1">
    <citation type="submission" date="2013-04" db="EMBL/GenBank/DDBJ databases">
        <authorList>
            <person name="Lin L."/>
            <person name="Zeng Z."/>
            <person name="Xie J."/>
            <person name="Luo L."/>
            <person name="Yang Z."/>
            <person name="Liang W."/>
            <person name="Lin H."/>
            <person name="Dong C."/>
            <person name="Sun Y."/>
        </authorList>
    </citation>
    <scope>NUCLEOTIDE SEQUENCE [LARGE SCALE GENOMIC DNA]</scope>
    <source>
        <strain evidence="6 7">CQ-W70</strain>
    </source>
</reference>
<feature type="domain" description="ABC transporter" evidence="5">
    <location>
        <begin position="46"/>
        <end position="575"/>
    </location>
</feature>
<name>A0A059Y426_MYCBV</name>
<evidence type="ECO:0000313" key="7">
    <source>
        <dbReference type="Proteomes" id="UP000027182"/>
    </source>
</evidence>
<keyword evidence="3 6" id="KW-0067">ATP-binding</keyword>
<dbReference type="EMBL" id="CP005933">
    <property type="protein sequence ID" value="AIA34120.1"/>
    <property type="molecule type" value="Genomic_DNA"/>
</dbReference>
<dbReference type="Gene3D" id="3.40.50.300">
    <property type="entry name" value="P-loop containing nucleotide triphosphate hydrolases"/>
    <property type="match status" value="2"/>
</dbReference>
<dbReference type="RefSeq" id="WP_013954911.1">
    <property type="nucleotide sequence ID" value="NZ_CP005933.1"/>
</dbReference>
<dbReference type="PROSITE" id="PS50893">
    <property type="entry name" value="ABC_TRANSPORTER_2"/>
    <property type="match status" value="1"/>
</dbReference>
<keyword evidence="4" id="KW-0175">Coiled coil</keyword>
<evidence type="ECO:0000256" key="1">
    <source>
        <dbReference type="ARBA" id="ARBA00022448"/>
    </source>
</evidence>
<dbReference type="KEGG" id="mbq:K668_02720"/>
<organism evidence="6 7">
    <name type="scientific">Mycoplasmopsis bovis CQ-W70</name>
    <dbReference type="NCBI Taxonomy" id="1316930"/>
    <lineage>
        <taxon>Bacteria</taxon>
        <taxon>Bacillati</taxon>
        <taxon>Mycoplasmatota</taxon>
        <taxon>Mycoplasmoidales</taxon>
        <taxon>Metamycoplasmataceae</taxon>
        <taxon>Mycoplasmopsis</taxon>
    </lineage>
</organism>
<dbReference type="PATRIC" id="fig|1316930.3.peg.559"/>
<dbReference type="Gene3D" id="2.40.50.100">
    <property type="match status" value="1"/>
</dbReference>
<keyword evidence="1" id="KW-0813">Transport</keyword>
<dbReference type="InterPro" id="IPR003439">
    <property type="entry name" value="ABC_transporter-like_ATP-bd"/>
</dbReference>
<dbReference type="InterPro" id="IPR012340">
    <property type="entry name" value="NA-bd_OB-fold"/>
</dbReference>
<keyword evidence="2" id="KW-0547">Nucleotide-binding</keyword>
<dbReference type="PROSITE" id="PS00211">
    <property type="entry name" value="ABC_TRANSPORTER_1"/>
    <property type="match status" value="1"/>
</dbReference>
<dbReference type="HOGENOM" id="CLU_000604_72_1_14"/>
<dbReference type="InterPro" id="IPR003593">
    <property type="entry name" value="AAA+_ATPase"/>
</dbReference>
<sequence>MIWLKKLIDNVKLSTAKVTDNDIAEYDRLSAKILNSDKNAEEIPAIELKNVIIDFGETLAVDNVSFKIPNGKLVTLLGPSGSGKTTTLNAISGLLTITSGNVYFNGKDVTNLSPQQRKLGFVFQNYALYPHMSVFDNIAFPLKNDIKWQNKAIDKKNSAIIKIKNLYLKSLGASDEEINKINDLWNIYTNIDKEVDYELNNFVVKNNKIIEKAKTDYKLAKIHYEGELATISKTILKAFNSLKKSYKLKKDNIKKHFNLLKLNNDLKNESEYPKCEFLANLDTQLLSYKKVANVDEATEKYHNLQEVISDISTLDWKVYSEKDQYELLKVENKLLKASLYYKYCMNTLKAIENGEQEVAKAKEALKEAKIANKELKANNKEDLKRLKHNFKHMRFVAYKIFKSFADEIYAKYNLDEVMKDDNEHKNANLSEAQRDEIYELSKDIISIKKAIFNEVMEVAKRVEILPILQKKPTRLSGGQQQRVAIARAIVKKPDILLMDEPLSNLDAKLRISTRQWIRQIQRNLGITTVFVTHDQEEAMSISDIVVCMSTSKVQQLGSPLELYNRPKNKFVARFLGMPEMGLFPGKYENGKLSVLGKPVDGITFSEYDQFTCNVGVRAEDFDIVKSSADANYFGLVKAVENFGKESKLIVEVPEAGDVNFLVSNDYVYNVRDKIYFNLPTNRLHIFDKANDERVEYEIKK</sequence>
<evidence type="ECO:0000256" key="3">
    <source>
        <dbReference type="ARBA" id="ARBA00022840"/>
    </source>
</evidence>
<dbReference type="AlphaFoldDB" id="A0A059Y426"/>
<dbReference type="PANTHER" id="PTHR43875:SF1">
    <property type="entry name" value="OSMOPROTECTIVE COMPOUNDS UPTAKE ATP-BINDING PROTEIN GGTA"/>
    <property type="match status" value="1"/>
</dbReference>
<protein>
    <submittedName>
        <fullName evidence="6">ABC transporter ATP-binding protein</fullName>
    </submittedName>
</protein>
<accession>A0A059Y426</accession>
<feature type="coiled-coil region" evidence="4">
    <location>
        <begin position="351"/>
        <end position="385"/>
    </location>
</feature>
<dbReference type="GO" id="GO:0055052">
    <property type="term" value="C:ATP-binding cassette (ABC) transporter complex, substrate-binding subunit-containing"/>
    <property type="evidence" value="ECO:0007669"/>
    <property type="project" value="TreeGrafter"/>
</dbReference>
<evidence type="ECO:0000313" key="6">
    <source>
        <dbReference type="EMBL" id="AIA34120.1"/>
    </source>
</evidence>
<evidence type="ECO:0000259" key="5">
    <source>
        <dbReference type="PROSITE" id="PS50893"/>
    </source>
</evidence>